<gene>
    <name evidence="2" type="ORF">E4099_27580</name>
</gene>
<reference evidence="2 3" key="1">
    <citation type="submission" date="2019-03" db="EMBL/GenBank/DDBJ databases">
        <authorList>
            <person name="Gonzalez-Pimentel J.L."/>
        </authorList>
    </citation>
    <scope>NUCLEOTIDE SEQUENCE [LARGE SCALE GENOMIC DNA]</scope>
    <source>
        <strain evidence="2 3">JCM 31289</strain>
    </source>
</reference>
<dbReference type="EMBL" id="SRID01000394">
    <property type="protein sequence ID" value="TGA92538.1"/>
    <property type="molecule type" value="Genomic_DNA"/>
</dbReference>
<name>A0A4Z0G8C2_9ACTN</name>
<evidence type="ECO:0000313" key="3">
    <source>
        <dbReference type="Proteomes" id="UP000297948"/>
    </source>
</evidence>
<dbReference type="GO" id="GO:0003989">
    <property type="term" value="F:acetyl-CoA carboxylase activity"/>
    <property type="evidence" value="ECO:0007669"/>
    <property type="project" value="InterPro"/>
</dbReference>
<dbReference type="InterPro" id="IPR032716">
    <property type="entry name" value="ACC_epsilon"/>
</dbReference>
<feature type="region of interest" description="Disordered" evidence="1">
    <location>
        <begin position="48"/>
        <end position="86"/>
    </location>
</feature>
<protein>
    <submittedName>
        <fullName evidence="2">Acyl-CoA carboxylase subunit epsilon</fullName>
    </submittedName>
</protein>
<evidence type="ECO:0000313" key="2">
    <source>
        <dbReference type="EMBL" id="TGA92538.1"/>
    </source>
</evidence>
<dbReference type="Pfam" id="PF13822">
    <property type="entry name" value="ACC_epsilon"/>
    <property type="match status" value="1"/>
</dbReference>
<dbReference type="OrthoDB" id="9970742at2"/>
<dbReference type="AlphaFoldDB" id="A0A4Z0G8C2"/>
<proteinExistence type="predicted"/>
<evidence type="ECO:0000256" key="1">
    <source>
        <dbReference type="SAM" id="MobiDB-lite"/>
    </source>
</evidence>
<dbReference type="Proteomes" id="UP000297948">
    <property type="component" value="Unassembled WGS sequence"/>
</dbReference>
<comment type="caution">
    <text evidence="2">The sequence shown here is derived from an EMBL/GenBank/DDBJ whole genome shotgun (WGS) entry which is preliminary data.</text>
</comment>
<accession>A0A4Z0G8C2</accession>
<keyword evidence="3" id="KW-1185">Reference proteome</keyword>
<dbReference type="RefSeq" id="WP_135341844.1">
    <property type="nucleotide sequence ID" value="NZ_JBHLTX010000054.1"/>
</dbReference>
<dbReference type="GO" id="GO:0004658">
    <property type="term" value="F:propionyl-CoA carboxylase activity"/>
    <property type="evidence" value="ECO:0007669"/>
    <property type="project" value="InterPro"/>
</dbReference>
<sequence>MSAAADPAEGGPVIDGPLAPALVKVIRGNPGPDELAAATAVLLAVARRAEQAAGAADQESARTPRWQPSLADGCPPRSWRSGERTG</sequence>
<organism evidence="2 3">
    <name type="scientific">Streptomyces palmae</name>
    <dbReference type="NCBI Taxonomy" id="1701085"/>
    <lineage>
        <taxon>Bacteria</taxon>
        <taxon>Bacillati</taxon>
        <taxon>Actinomycetota</taxon>
        <taxon>Actinomycetes</taxon>
        <taxon>Kitasatosporales</taxon>
        <taxon>Streptomycetaceae</taxon>
        <taxon>Streptomyces</taxon>
    </lineage>
</organism>
<feature type="compositionally biased region" description="Low complexity" evidence="1">
    <location>
        <begin position="48"/>
        <end position="58"/>
    </location>
</feature>